<dbReference type="SUPFAM" id="SSF48619">
    <property type="entry name" value="Phospholipase A2, PLA2"/>
    <property type="match status" value="1"/>
</dbReference>
<name>A0A2B7WWA7_9EURO</name>
<sequence>MKTTAALSLLSLSPVALSSIIPSVTTPNLPSATIPDIPKLPKLPDFLKLPNLLPRATPSGSPSDETDKEATDRLLFSSTIGEFENARDEKDPPSLDWSSDGCSHSPDNPGYDYLPSCHRHDFGYRNYKDQDRFSDSNKEKIDKNFRDDMYNQCEQDEPDKVDDCKRIADIYYWAVSRFGKRDADAMPEVY</sequence>
<proteinExistence type="predicted"/>
<organism evidence="3 4">
    <name type="scientific">Helicocarpus griseus UAMH5409</name>
    <dbReference type="NCBI Taxonomy" id="1447875"/>
    <lineage>
        <taxon>Eukaryota</taxon>
        <taxon>Fungi</taxon>
        <taxon>Dikarya</taxon>
        <taxon>Ascomycota</taxon>
        <taxon>Pezizomycotina</taxon>
        <taxon>Eurotiomycetes</taxon>
        <taxon>Eurotiomycetidae</taxon>
        <taxon>Onygenales</taxon>
        <taxon>Ajellomycetaceae</taxon>
        <taxon>Helicocarpus</taxon>
    </lineage>
</organism>
<feature type="region of interest" description="Disordered" evidence="1">
    <location>
        <begin position="51"/>
        <end position="103"/>
    </location>
</feature>
<protein>
    <recommendedName>
        <fullName evidence="5">Phospholipase A2</fullName>
    </recommendedName>
</protein>
<dbReference type="InterPro" id="IPR036444">
    <property type="entry name" value="PLipase_A2_dom_sf"/>
</dbReference>
<evidence type="ECO:0008006" key="5">
    <source>
        <dbReference type="Google" id="ProtNLM"/>
    </source>
</evidence>
<dbReference type="OrthoDB" id="5120271at2759"/>
<keyword evidence="2" id="KW-0732">Signal</keyword>
<gene>
    <name evidence="3" type="ORF">AJ79_08109</name>
</gene>
<dbReference type="Pfam" id="PF09056">
    <property type="entry name" value="Phospholip_A2_3"/>
    <property type="match status" value="1"/>
</dbReference>
<evidence type="ECO:0000256" key="2">
    <source>
        <dbReference type="SAM" id="SignalP"/>
    </source>
</evidence>
<dbReference type="Proteomes" id="UP000223968">
    <property type="component" value="Unassembled WGS sequence"/>
</dbReference>
<feature type="signal peptide" evidence="2">
    <location>
        <begin position="1"/>
        <end position="18"/>
    </location>
</feature>
<reference evidence="3 4" key="1">
    <citation type="submission" date="2017-10" db="EMBL/GenBank/DDBJ databases">
        <title>Comparative genomics in systemic dimorphic fungi from Ajellomycetaceae.</title>
        <authorList>
            <person name="Munoz J.F."/>
            <person name="Mcewen J.G."/>
            <person name="Clay O.K."/>
            <person name="Cuomo C.A."/>
        </authorList>
    </citation>
    <scope>NUCLEOTIDE SEQUENCE [LARGE SCALE GENOMIC DNA]</scope>
    <source>
        <strain evidence="3 4">UAMH5409</strain>
    </source>
</reference>
<comment type="caution">
    <text evidence="3">The sequence shown here is derived from an EMBL/GenBank/DDBJ whole genome shotgun (WGS) entry which is preliminary data.</text>
</comment>
<dbReference type="AlphaFoldDB" id="A0A2B7WWA7"/>
<feature type="compositionally biased region" description="Basic and acidic residues" evidence="1">
    <location>
        <begin position="84"/>
        <end position="93"/>
    </location>
</feature>
<dbReference type="GO" id="GO:0004623">
    <property type="term" value="F:phospholipase A2 activity"/>
    <property type="evidence" value="ECO:0007669"/>
    <property type="project" value="InterPro"/>
</dbReference>
<dbReference type="EMBL" id="PDNB01000181">
    <property type="protein sequence ID" value="PGH00771.1"/>
    <property type="molecule type" value="Genomic_DNA"/>
</dbReference>
<feature type="chain" id="PRO_5012812426" description="Phospholipase A2" evidence="2">
    <location>
        <begin position="19"/>
        <end position="190"/>
    </location>
</feature>
<accession>A0A2B7WWA7</accession>
<keyword evidence="4" id="KW-1185">Reference proteome</keyword>
<dbReference type="InterPro" id="IPR015141">
    <property type="entry name" value="PLipase_A2_prok/fun"/>
</dbReference>
<dbReference type="Gene3D" id="1.20.90.10">
    <property type="entry name" value="Phospholipase A2 domain"/>
    <property type="match status" value="1"/>
</dbReference>
<dbReference type="GO" id="GO:0050482">
    <property type="term" value="P:arachidonate secretion"/>
    <property type="evidence" value="ECO:0007669"/>
    <property type="project" value="InterPro"/>
</dbReference>
<dbReference type="GO" id="GO:0006644">
    <property type="term" value="P:phospholipid metabolic process"/>
    <property type="evidence" value="ECO:0007669"/>
    <property type="project" value="InterPro"/>
</dbReference>
<evidence type="ECO:0000256" key="1">
    <source>
        <dbReference type="SAM" id="MobiDB-lite"/>
    </source>
</evidence>
<evidence type="ECO:0000313" key="3">
    <source>
        <dbReference type="EMBL" id="PGH00771.1"/>
    </source>
</evidence>
<evidence type="ECO:0000313" key="4">
    <source>
        <dbReference type="Proteomes" id="UP000223968"/>
    </source>
</evidence>